<evidence type="ECO:0000313" key="7">
    <source>
        <dbReference type="Proteomes" id="UP000573599"/>
    </source>
</evidence>
<evidence type="ECO:0000256" key="3">
    <source>
        <dbReference type="RuleBase" id="RU003427"/>
    </source>
</evidence>
<keyword evidence="2 6" id="KW-0560">Oxidoreductase</keyword>
<dbReference type="SUPFAM" id="SSF53223">
    <property type="entry name" value="Aminoacid dehydrogenase-like, N-terminal domain"/>
    <property type="match status" value="1"/>
</dbReference>
<dbReference type="RefSeq" id="WP_179422186.1">
    <property type="nucleotide sequence ID" value="NZ_JACCAB010000001.1"/>
</dbReference>
<dbReference type="SUPFAM" id="SSF51735">
    <property type="entry name" value="NAD(P)-binding Rossmann-fold domains"/>
    <property type="match status" value="1"/>
</dbReference>
<feature type="domain" description="Malic enzyme NAD-binding" evidence="4">
    <location>
        <begin position="238"/>
        <end position="464"/>
    </location>
</feature>
<keyword evidence="7" id="KW-1185">Reference proteome</keyword>
<dbReference type="GO" id="GO:0016616">
    <property type="term" value="F:oxidoreductase activity, acting on the CH-OH group of donors, NAD or NADP as acceptor"/>
    <property type="evidence" value="ECO:0007669"/>
    <property type="project" value="InterPro"/>
</dbReference>
<accession>A0A852WGL8</accession>
<evidence type="ECO:0000256" key="2">
    <source>
        <dbReference type="ARBA" id="ARBA00023002"/>
    </source>
</evidence>
<dbReference type="InterPro" id="IPR036291">
    <property type="entry name" value="NAD(P)-bd_dom_sf"/>
</dbReference>
<dbReference type="InterPro" id="IPR045213">
    <property type="entry name" value="Malic_NAD-bd_bact_type"/>
</dbReference>
<evidence type="ECO:0000259" key="4">
    <source>
        <dbReference type="SMART" id="SM00919"/>
    </source>
</evidence>
<protein>
    <submittedName>
        <fullName evidence="6">Malate dehydrogenase (Oxaloacetate-decarboxylating)</fullName>
        <ecNumber evidence="6">1.1.1.38</ecNumber>
    </submittedName>
</protein>
<reference evidence="6 7" key="1">
    <citation type="submission" date="2020-07" db="EMBL/GenBank/DDBJ databases">
        <title>Sequencing the genomes of 1000 actinobacteria strains.</title>
        <authorList>
            <person name="Klenk H.-P."/>
        </authorList>
    </citation>
    <scope>NUCLEOTIDE SEQUENCE [LARGE SCALE GENOMIC DNA]</scope>
    <source>
        <strain evidence="6 7">DSM 23987</strain>
    </source>
</reference>
<proteinExistence type="inferred from homology"/>
<dbReference type="InterPro" id="IPR046346">
    <property type="entry name" value="Aminoacid_DH-like_N_sf"/>
</dbReference>
<evidence type="ECO:0000256" key="1">
    <source>
        <dbReference type="ARBA" id="ARBA00008785"/>
    </source>
</evidence>
<dbReference type="PANTHER" id="PTHR43237">
    <property type="entry name" value="NADP-DEPENDENT MALIC ENZYME"/>
    <property type="match status" value="1"/>
</dbReference>
<dbReference type="EC" id="1.1.1.38" evidence="6"/>
<evidence type="ECO:0000259" key="5">
    <source>
        <dbReference type="SMART" id="SM01274"/>
    </source>
</evidence>
<dbReference type="Gene3D" id="3.40.50.720">
    <property type="entry name" value="NAD(P)-binding Rossmann-like Domain"/>
    <property type="match status" value="1"/>
</dbReference>
<dbReference type="Proteomes" id="UP000573599">
    <property type="component" value="Unassembled WGS sequence"/>
</dbReference>
<organism evidence="6 7">
    <name type="scientific">Pedococcus badiiscoriae</name>
    <dbReference type="NCBI Taxonomy" id="642776"/>
    <lineage>
        <taxon>Bacteria</taxon>
        <taxon>Bacillati</taxon>
        <taxon>Actinomycetota</taxon>
        <taxon>Actinomycetes</taxon>
        <taxon>Micrococcales</taxon>
        <taxon>Intrasporangiaceae</taxon>
        <taxon>Pedococcus</taxon>
    </lineage>
</organism>
<name>A0A852WGL8_9MICO</name>
<dbReference type="GO" id="GO:0004470">
    <property type="term" value="F:malic enzyme activity"/>
    <property type="evidence" value="ECO:0007669"/>
    <property type="project" value="InterPro"/>
</dbReference>
<feature type="domain" description="Malic enzyme N-terminal" evidence="5">
    <location>
        <begin position="93"/>
        <end position="226"/>
    </location>
</feature>
<dbReference type="PANTHER" id="PTHR43237:SF4">
    <property type="entry name" value="NADP-DEPENDENT MALIC ENZYME"/>
    <property type="match status" value="1"/>
</dbReference>
<evidence type="ECO:0000313" key="6">
    <source>
        <dbReference type="EMBL" id="NYG07909.1"/>
    </source>
</evidence>
<dbReference type="GO" id="GO:0051287">
    <property type="term" value="F:NAD binding"/>
    <property type="evidence" value="ECO:0007669"/>
    <property type="project" value="InterPro"/>
</dbReference>
<dbReference type="InterPro" id="IPR037062">
    <property type="entry name" value="Malic_N_dom_sf"/>
</dbReference>
<dbReference type="InterPro" id="IPR051674">
    <property type="entry name" value="Malate_Decarboxylase"/>
</dbReference>
<dbReference type="InterPro" id="IPR001891">
    <property type="entry name" value="Malic_OxRdtase"/>
</dbReference>
<dbReference type="PRINTS" id="PR00072">
    <property type="entry name" value="MALOXRDTASE"/>
</dbReference>
<keyword evidence="3" id="KW-0479">Metal-binding</keyword>
<dbReference type="AlphaFoldDB" id="A0A852WGL8"/>
<sequence>MSAAPSVSNSITVRLTLPARATAVSELTGVIEKCGGLVTGLDVTASGADRLRVDVTAAARDTTHADELVEAMRDVHGVEIGKVSDRTFLAHLGGKLKIESKVPIRNRDDLSLIYTPGVARVCLAIAENPADARRLTIKRNTVAVVTDGSAVLGLGNIGPLAALPVMEGKAALFKRFADIDAFPICLDTQDTEEIIRTVKALSPVFAGINLEDISAPRCFEIEARLRDELDIPVFHDDQHGTAIVTLAALRNALRVVGKELRECRVVMSGAGAAGTAILKLLLKAGATDVVVADQFGVLHPDREDIASGLHPALAWSAANTNHRGVSGTLKDAIAGADVFVGVSAPGILTGDDIATMNDGAIVFAMANPEPEVDPIAAAQHAAVVATGRSDFANQINNVLVFPGVFRGLLDAASTSIDEDVMLAAARALSEVVHPDELNAAYIIPSVFHPDVSKVVAAAVKAAVLGTTPEQVVTRRMAEEPELIG</sequence>
<comment type="similarity">
    <text evidence="1 3">Belongs to the malic enzymes family.</text>
</comment>
<dbReference type="SMART" id="SM00919">
    <property type="entry name" value="Malic_M"/>
    <property type="match status" value="1"/>
</dbReference>
<dbReference type="InterPro" id="IPR012302">
    <property type="entry name" value="Malic_NAD-bd"/>
</dbReference>
<dbReference type="Pfam" id="PF00390">
    <property type="entry name" value="malic"/>
    <property type="match status" value="1"/>
</dbReference>
<dbReference type="GO" id="GO:0046872">
    <property type="term" value="F:metal ion binding"/>
    <property type="evidence" value="ECO:0007669"/>
    <property type="project" value="UniProtKB-KW"/>
</dbReference>
<gene>
    <name evidence="6" type="ORF">BJ986_002396</name>
</gene>
<dbReference type="FunFam" id="3.40.50.10380:FF:000003">
    <property type="entry name" value="NADP-dependent malic enzyme"/>
    <property type="match status" value="1"/>
</dbReference>
<dbReference type="Pfam" id="PF03949">
    <property type="entry name" value="Malic_M"/>
    <property type="match status" value="1"/>
</dbReference>
<dbReference type="EMBL" id="JACCAB010000001">
    <property type="protein sequence ID" value="NYG07909.1"/>
    <property type="molecule type" value="Genomic_DNA"/>
</dbReference>
<dbReference type="SMART" id="SM01274">
    <property type="entry name" value="malic"/>
    <property type="match status" value="1"/>
</dbReference>
<dbReference type="CDD" id="cd05311">
    <property type="entry name" value="NAD_bind_2_malic_enz"/>
    <property type="match status" value="1"/>
</dbReference>
<comment type="caution">
    <text evidence="6">The sequence shown here is derived from an EMBL/GenBank/DDBJ whole genome shotgun (WGS) entry which is preliminary data.</text>
</comment>
<dbReference type="Gene3D" id="3.40.50.10380">
    <property type="entry name" value="Malic enzyme, N-terminal domain"/>
    <property type="match status" value="1"/>
</dbReference>
<dbReference type="InterPro" id="IPR012301">
    <property type="entry name" value="Malic_N_dom"/>
</dbReference>